<dbReference type="CDD" id="cd20273">
    <property type="entry name" value="Complex1_LYR_unchar"/>
    <property type="match status" value="1"/>
</dbReference>
<reference evidence="3 4" key="1">
    <citation type="journal article" date="2018" name="IMA Fungus">
        <title>IMA Genome-F 9: Draft genome sequence of Annulohypoxylon stygium, Aspergillus mulundensis, Berkeleyomyces basicola (syn. Thielaviopsis basicola), Ceratocystis smalleyi, two Cercospora beticola strains, Coleophoma cylindrospora, Fusarium fracticaudum, Phialophora cf. hyalina, and Morchella septimelata.</title>
        <authorList>
            <person name="Wingfield B.D."/>
            <person name="Bills G.F."/>
            <person name="Dong Y."/>
            <person name="Huang W."/>
            <person name="Nel W.J."/>
            <person name="Swalarsk-Parry B.S."/>
            <person name="Vaghefi N."/>
            <person name="Wilken P.M."/>
            <person name="An Z."/>
            <person name="de Beer Z.W."/>
            <person name="De Vos L."/>
            <person name="Chen L."/>
            <person name="Duong T.A."/>
            <person name="Gao Y."/>
            <person name="Hammerbacher A."/>
            <person name="Kikkert J.R."/>
            <person name="Li Y."/>
            <person name="Li H."/>
            <person name="Li K."/>
            <person name="Li Q."/>
            <person name="Liu X."/>
            <person name="Ma X."/>
            <person name="Naidoo K."/>
            <person name="Pethybridge S.J."/>
            <person name="Sun J."/>
            <person name="Steenkamp E.T."/>
            <person name="van der Nest M.A."/>
            <person name="van Wyk S."/>
            <person name="Wingfield M.J."/>
            <person name="Xiong C."/>
            <person name="Yue Q."/>
            <person name="Zhang X."/>
        </authorList>
    </citation>
    <scope>NUCLEOTIDE SEQUENCE [LARGE SCALE GENOMIC DNA]</scope>
    <source>
        <strain evidence="3 4">DSM 5745</strain>
    </source>
</reference>
<dbReference type="Pfam" id="PF20263">
    <property type="entry name" value="LYRM2-like"/>
    <property type="match status" value="1"/>
</dbReference>
<dbReference type="OrthoDB" id="5521299at2759"/>
<comment type="caution">
    <text evidence="3">The sequence shown here is derived from an EMBL/GenBank/DDBJ whole genome shotgun (WGS) entry which is preliminary data.</text>
</comment>
<feature type="region of interest" description="Disordered" evidence="1">
    <location>
        <begin position="245"/>
        <end position="267"/>
    </location>
</feature>
<gene>
    <name evidence="3" type="ORF">DSM5745_04042</name>
</gene>
<evidence type="ECO:0000256" key="1">
    <source>
        <dbReference type="SAM" id="MobiDB-lite"/>
    </source>
</evidence>
<evidence type="ECO:0000259" key="2">
    <source>
        <dbReference type="Pfam" id="PF20263"/>
    </source>
</evidence>
<dbReference type="InterPro" id="IPR046896">
    <property type="entry name" value="Cup1-like_N"/>
</dbReference>
<evidence type="ECO:0000313" key="4">
    <source>
        <dbReference type="Proteomes" id="UP000256690"/>
    </source>
</evidence>
<dbReference type="GeneID" id="38114412"/>
<proteinExistence type="predicted"/>
<dbReference type="EMBL" id="PVWQ01000004">
    <property type="protein sequence ID" value="RDW83716.1"/>
    <property type="molecule type" value="Genomic_DNA"/>
</dbReference>
<feature type="domain" description="LYR motif-containing protein Cup1-like N-terminal" evidence="2">
    <location>
        <begin position="18"/>
        <end position="129"/>
    </location>
</feature>
<dbReference type="AlphaFoldDB" id="A0A3D8SBM2"/>
<evidence type="ECO:0000313" key="3">
    <source>
        <dbReference type="EMBL" id="RDW83716.1"/>
    </source>
</evidence>
<feature type="compositionally biased region" description="Polar residues" evidence="1">
    <location>
        <begin position="255"/>
        <end position="267"/>
    </location>
</feature>
<accession>A0A3D8SBM2</accession>
<dbReference type="RefSeq" id="XP_026605054.1">
    <property type="nucleotide sequence ID" value="XM_026746058.1"/>
</dbReference>
<dbReference type="Proteomes" id="UP000256690">
    <property type="component" value="Unassembled WGS sequence"/>
</dbReference>
<protein>
    <recommendedName>
        <fullName evidence="2">LYR motif-containing protein Cup1-like N-terminal domain-containing protein</fullName>
    </recommendedName>
</protein>
<keyword evidence="4" id="KW-1185">Reference proteome</keyword>
<organism evidence="3 4">
    <name type="scientific">Aspergillus mulundensis</name>
    <dbReference type="NCBI Taxonomy" id="1810919"/>
    <lineage>
        <taxon>Eukaryota</taxon>
        <taxon>Fungi</taxon>
        <taxon>Dikarya</taxon>
        <taxon>Ascomycota</taxon>
        <taxon>Pezizomycotina</taxon>
        <taxon>Eurotiomycetes</taxon>
        <taxon>Eurotiomycetidae</taxon>
        <taxon>Eurotiales</taxon>
        <taxon>Aspergillaceae</taxon>
        <taxon>Aspergillus</taxon>
        <taxon>Aspergillus subgen. Nidulantes</taxon>
    </lineage>
</organism>
<sequence>MPPRHLIQPSQEEWRGMLRNLLRECSYLPDPIARSTCHDQIIQRFRRYHFDPKRREENVEKLKVVGKQYGKWHADAKGEEKYLEKMMRNHKEARKSLSLLRRANEGYIKPLEKVLKNAYGRSGKKRAELVTKLLEEHSAVNSDDVNALIASADRFEKKWEVPKIITDLLKSQLSNAYAMQHGDRPMPIKRGNPPGDMKNAWERRMPIKRGSQYRRRWYHSVLEALLPPLPDADLRMLEGLMSGAVPWSPPKRRSTGQTTPSTATDNQYPKGAIIRTVLTDGPPKGETFALYRRGRPHIITRRFMCRLWKRVSCLVPRYRWDEAHNMHKFEWDTASFPPIALSAKEGSSSDIFGGIDVAPKTFKKPKEPTPYQNSLYINP</sequence>
<name>A0A3D8SBM2_9EURO</name>